<reference evidence="2" key="1">
    <citation type="journal article" date="2011" name="Nat. Biotechnol.">
        <title>The genomic sequence of the Chinese hamster ovary (CHO)-K1 cell line.</title>
        <authorList>
            <person name="Xu X."/>
            <person name="Nagarajan H."/>
            <person name="Lewis N.E."/>
            <person name="Pan S."/>
            <person name="Cai Z."/>
            <person name="Liu X."/>
            <person name="Chen W."/>
            <person name="Xie M."/>
            <person name="Wang W."/>
            <person name="Hammond S."/>
            <person name="Andersen M.R."/>
            <person name="Neff N."/>
            <person name="Passarelli B."/>
            <person name="Koh W."/>
            <person name="Fan H.C."/>
            <person name="Wang J."/>
            <person name="Gui Y."/>
            <person name="Lee K.H."/>
            <person name="Betenbaugh M.J."/>
            <person name="Quake S.R."/>
            <person name="Famili I."/>
            <person name="Palsson B.O."/>
            <person name="Wang J."/>
        </authorList>
    </citation>
    <scope>NUCLEOTIDE SEQUENCE [LARGE SCALE GENOMIC DNA]</scope>
    <source>
        <strain evidence="2">CHO K1 cell line</strain>
    </source>
</reference>
<accession>G3GXN6</accession>
<sequence length="77" mass="8636">MKPCPTGSALPLPWTKSPRGFACLSTRGCHVPPTNSRPSRPRQLMCTISFSKQLYLLASREYFASTYAPLLLFIEMD</sequence>
<dbReference type="Proteomes" id="UP000001075">
    <property type="component" value="Unassembled WGS sequence"/>
</dbReference>
<dbReference type="AlphaFoldDB" id="G3GXN6"/>
<dbReference type="InParanoid" id="G3GXN6"/>
<proteinExistence type="predicted"/>
<dbReference type="EMBL" id="JH000061">
    <property type="protein sequence ID" value="EGV95825.1"/>
    <property type="molecule type" value="Genomic_DNA"/>
</dbReference>
<evidence type="ECO:0000313" key="2">
    <source>
        <dbReference type="Proteomes" id="UP000001075"/>
    </source>
</evidence>
<name>G3GXN6_CRIGR</name>
<organism evidence="1 2">
    <name type="scientific">Cricetulus griseus</name>
    <name type="common">Chinese hamster</name>
    <name type="synonym">Cricetulus barabensis griseus</name>
    <dbReference type="NCBI Taxonomy" id="10029"/>
    <lineage>
        <taxon>Eukaryota</taxon>
        <taxon>Metazoa</taxon>
        <taxon>Chordata</taxon>
        <taxon>Craniata</taxon>
        <taxon>Vertebrata</taxon>
        <taxon>Euteleostomi</taxon>
        <taxon>Mammalia</taxon>
        <taxon>Eutheria</taxon>
        <taxon>Euarchontoglires</taxon>
        <taxon>Glires</taxon>
        <taxon>Rodentia</taxon>
        <taxon>Myomorpha</taxon>
        <taxon>Muroidea</taxon>
        <taxon>Cricetidae</taxon>
        <taxon>Cricetinae</taxon>
        <taxon>Cricetulus</taxon>
    </lineage>
</organism>
<protein>
    <submittedName>
        <fullName evidence="1">Uncharacterized protein</fullName>
    </submittedName>
</protein>
<evidence type="ECO:0000313" key="1">
    <source>
        <dbReference type="EMBL" id="EGV95825.1"/>
    </source>
</evidence>
<gene>
    <name evidence="1" type="ORF">I79_002528</name>
</gene>